<dbReference type="InterPro" id="IPR000330">
    <property type="entry name" value="SNF2_N"/>
</dbReference>
<feature type="compositionally biased region" description="Low complexity" evidence="9">
    <location>
        <begin position="748"/>
        <end position="763"/>
    </location>
</feature>
<proteinExistence type="inferred from homology"/>
<feature type="compositionally biased region" description="Polar residues" evidence="9">
    <location>
        <begin position="801"/>
        <end position="810"/>
    </location>
</feature>
<evidence type="ECO:0000259" key="11">
    <source>
        <dbReference type="PROSITE" id="PS51194"/>
    </source>
</evidence>
<dbReference type="SMART" id="SM00487">
    <property type="entry name" value="DEXDc"/>
    <property type="match status" value="1"/>
</dbReference>
<reference evidence="12 13" key="1">
    <citation type="journal article" date="2010" name="Plant Cell">
        <title>The Chlorella variabilis NC64A genome reveals adaptation to photosymbiosis, coevolution with viruses, and cryptic sex.</title>
        <authorList>
            <person name="Blanc G."/>
            <person name="Duncan G."/>
            <person name="Agarkova I."/>
            <person name="Borodovsky M."/>
            <person name="Gurnon J."/>
            <person name="Kuo A."/>
            <person name="Lindquist E."/>
            <person name="Lucas S."/>
            <person name="Pangilinan J."/>
            <person name="Polle J."/>
            <person name="Salamov A."/>
            <person name="Terry A."/>
            <person name="Yamada T."/>
            <person name="Dunigan D.D."/>
            <person name="Grigoriev I.V."/>
            <person name="Claverie J.M."/>
            <person name="Van Etten J.L."/>
        </authorList>
    </citation>
    <scope>NUCLEOTIDE SEQUENCE [LARGE SCALE GENOMIC DNA]</scope>
    <source>
        <strain evidence="12 13">NC64A</strain>
    </source>
</reference>
<evidence type="ECO:0000256" key="3">
    <source>
        <dbReference type="ARBA" id="ARBA00022741"/>
    </source>
</evidence>
<organism evidence="13">
    <name type="scientific">Chlorella variabilis</name>
    <name type="common">Green alga</name>
    <dbReference type="NCBI Taxonomy" id="554065"/>
    <lineage>
        <taxon>Eukaryota</taxon>
        <taxon>Viridiplantae</taxon>
        <taxon>Chlorophyta</taxon>
        <taxon>core chlorophytes</taxon>
        <taxon>Trebouxiophyceae</taxon>
        <taxon>Chlorellales</taxon>
        <taxon>Chlorellaceae</taxon>
        <taxon>Chlorella clade</taxon>
        <taxon>Chlorella</taxon>
    </lineage>
</organism>
<feature type="compositionally biased region" description="Acidic residues" evidence="9">
    <location>
        <begin position="934"/>
        <end position="946"/>
    </location>
</feature>
<protein>
    <submittedName>
        <fullName evidence="12">Uncharacterized protein</fullName>
    </submittedName>
</protein>
<feature type="compositionally biased region" description="Low complexity" evidence="9">
    <location>
        <begin position="2352"/>
        <end position="2377"/>
    </location>
</feature>
<dbReference type="STRING" id="554065.E1ZLX0"/>
<feature type="region of interest" description="Disordered" evidence="9">
    <location>
        <begin position="611"/>
        <end position="850"/>
    </location>
</feature>
<dbReference type="CDD" id="cd18793">
    <property type="entry name" value="SF2_C_SNF"/>
    <property type="match status" value="1"/>
</dbReference>
<dbReference type="SUPFAM" id="SSF52540">
    <property type="entry name" value="P-loop containing nucleoside triphosphate hydrolases"/>
    <property type="match status" value="2"/>
</dbReference>
<dbReference type="PROSITE" id="PS51192">
    <property type="entry name" value="HELICASE_ATP_BIND_1"/>
    <property type="match status" value="1"/>
</dbReference>
<keyword evidence="13" id="KW-1185">Reference proteome</keyword>
<dbReference type="GeneID" id="17352687"/>
<name>E1ZLX0_CHLVA</name>
<evidence type="ECO:0000256" key="5">
    <source>
        <dbReference type="ARBA" id="ARBA00022806"/>
    </source>
</evidence>
<feature type="region of interest" description="Disordered" evidence="9">
    <location>
        <begin position="101"/>
        <end position="199"/>
    </location>
</feature>
<feature type="compositionally biased region" description="Low complexity" evidence="9">
    <location>
        <begin position="256"/>
        <end position="269"/>
    </location>
</feature>
<dbReference type="Pfam" id="PF00271">
    <property type="entry name" value="Helicase_C"/>
    <property type="match status" value="1"/>
</dbReference>
<dbReference type="InParanoid" id="E1ZLX0"/>
<keyword evidence="8" id="KW-0539">Nucleus</keyword>
<dbReference type="GO" id="GO:0016887">
    <property type="term" value="F:ATP hydrolysis activity"/>
    <property type="evidence" value="ECO:0007669"/>
    <property type="project" value="InterPro"/>
</dbReference>
<keyword evidence="5" id="KW-0347">Helicase</keyword>
<feature type="region of interest" description="Disordered" evidence="9">
    <location>
        <begin position="873"/>
        <end position="949"/>
    </location>
</feature>
<feature type="region of interest" description="Disordered" evidence="9">
    <location>
        <begin position="2303"/>
        <end position="2583"/>
    </location>
</feature>
<sequence>MASNDAAVLATLQAIQAQLAALPAIAADLSDLKTAVAGLDARITSVEVHGLGETPRRPAAAPQQAAVQAEAAPAVGAALPTGHQQDQQPPAAAQADDLLGDAMDLGEGGGSESQPAAPEEAADGPGVEAGTGGSQRGARQEPPTAAAGGAGQAAQPSPRRGRRLHLEPVRAAPPAQQQQQHRGDGEQQQQAETAAPVQEEEALFNSVWKPGVEGYPLAEHEDFVVAARPACRPAHYGRRLPVSLWQRAGMEPPPRAAQQQQQQEQQADGAGEKGAAGRPADWPQDMLINSRDVCLPDRPGARVPDHPSTFAALRRDRRWLRGRVRDVRSHMLRFAALRAEMLADSESDEEAVMAGFGMQQGVVFAEEEAADPELLDVLPPWDPAELEQEVSVEGSAGEEGRQEEDANEVGSAEQPEEQEAAREQVEEEVELLNARRQELLEQLVSALGLDGEAADEAEGMLQAQIRRSLPLLDPECAPRQQQRSAADAVAALEGLAQGLEHQERRWRAKALPALQRDAHAIWQAGRKLNRGGTCGADEWRDDAAMFQASTPSSSGTNHATLYLTLAGGPQWRPLILSRSVTLRRVQQATSNCEGNLEDLLRVLELQRIAALPEQPPLPPSEHAGAAARPSRRGQPQGQHAGGGQTAAAGSRSEGPSSKGGEPGEQDEYEEDGWLVGDDEGGSGMQGSPSDMEEDGAEYGSASEDLPPDACAAEQQEQEEGQRTWNAAGLQPGQTQVLVAPGMQPPPQQQQQEQEPAAGGQERQQPQEGKQPAATELILQATEVALSPGGTAGRAGPADDASSPTTEQPAPTAQRPDSPPPSAVEDAMQLAGGISGGIGAGGGSDTESDVVPPAACLAPGAAATAAAADSHPAAAAATAPEAAGGGGAEGQAAAGTGEEMSPLEDEETADLSHELAGGSEEEAAAEAVEAMADSNEAEEEGVEEAAADDIGLPGRLSELGKGAAVEVMRSNKQGLHWARAHLRLPIREGDSEATLQIVGEGGQVEPFKCSLAHLRPAAPISAAQRAPPEFGAAVPALAFSSIQVGGCYEFNRLSVSDGSGEGATYVPAIVLRKLAKAQEGEEAPVARRVGQRSGGLGPVLERLAAAGDVPSTSKAAAPTRLILSLAWPGCQKEWMLSITEQQLVQADPPLRRTCTWEAKTGSWKVAGSPQPRKSLLMWHALGLPGEQVAWLLGLRSKHSVFHDTLTSTAVRHRLSGADEGGQALAALQRWFRRQKMARQPTLGWARTLQALRLGDRQTAVQAQLAKSAGGQRDFGLHMARSGTAALLFSPAKRPRRRQPARAAATPPGDSTLQRLHEREQRRQAAAGSQEALQLQARRLAEEAVFSAVGDVAAAEGDRKPVPLWPDEPDKGPLVYSKMDKASVLKQHQREGIQFIWDALVTDFLDDSQDLAGGCLLAHHMGLGKTLQTVTFLASFSMVQPEARYLVLVPKVVLFNWVAEFEKWLPRLPPGAPGLSVVVIAEKEDEEEQVQRWHRTPSAVLICTHDKFRDRVLEVRRGPKPKAQSSGNLDALQRQAAAPQPLGPAEGQAQQLQGQASLPRGPLSVAEMLREGASVVCVDEAHVVKSETSKIRKALESVTTKRRLALTGYPLQNNLAEMYAMISWCDPDLIPKEEWLMKFADPIMAGQLPGATLAEIRIMNQRLALLHDIISRMVHRRGEEILKEELPQKREVVLKLALSPSQHKVYRRFIEGTDEARCRSVLADAEKLRMLCDRPSEFKAWLEKVVAEGRAAAAALAAAARGPAPAAAAVAADEFGVDEDFVVELDDDMSRSTSTLGGDAEACPSTTTDGAQEAASGGTGMQPGAAGLGAAVLAAEQMAAAAAPGGATAGGAKAHRLTKFPLALAEELLALVKAAPPGEFDTQRTTKMWALEQLLRWCAAHEEKLVVVGESLEFLREVERLLDRAALRLPGGRLLRWCKIEGSTTDNQRTQYVQDFEGGRYQVFLLSKAGTHGINLVSCRRIVVLEEPWNPVYNLQAIARLFRYGQAHGTFVYRMYFNGAVQYNVYLRNVNKVMLFKRVIDRQSVKRARTIEKEAEKLSAYFYEPDTPDPQACPGLQAHREQQDDPALAALLTADAQQAAAAGGRGGLHIVEVEDHDKNLADDPSQRLTEDEKRKAAKQAHKEWRVGEATGVQTRAARAKMERLRKVYGDLSEDEEEELERPPAQQQQQQQHQQVQVQVQQVVNQQQVQHAYHAQQQQAMAWMMQQQWQQQQQAQQQPRQPAQHLPAQQQHVQQPIQQQQQQLSTFLEVIRQQTRGQLGSAAALPAAATAATPSAVPAAAAASPASGVHGGLARASAGTGAGLTGQKRDREAAEANGPPAAAEGLLPTSEQRQAKQQQQQQQQQGAAPASGGIPGSPSQKRPRLDEMQQQMQPSGPLAQPSAMAPRAEAAPAAAAAPSATGHAASKQPVSRLKSLLKIATRGAAATATLSRSHNSAVVGSGGSGIAHQHAQSQPVEPEAHIEQPKAIAAVPATSPPSAAARARQQHAQQQQQEVAVPRILDRKRSTSTDSLLPLVAGSSAAGRSAKKARQDGPQQQAQRGWRQSPRNKAPAAATLDFVDLTQDDD</sequence>
<dbReference type="OMA" id="KEDARCH"/>
<feature type="compositionally biased region" description="Low complexity" evidence="9">
    <location>
        <begin position="58"/>
        <end position="73"/>
    </location>
</feature>
<keyword evidence="7" id="KW-0238">DNA-binding</keyword>
<evidence type="ECO:0000256" key="9">
    <source>
        <dbReference type="SAM" id="MobiDB-lite"/>
    </source>
</evidence>
<evidence type="ECO:0000256" key="8">
    <source>
        <dbReference type="ARBA" id="ARBA00023242"/>
    </source>
</evidence>
<dbReference type="OrthoDB" id="515791at2759"/>
<keyword evidence="3" id="KW-0547">Nucleotide-binding</keyword>
<comment type="similarity">
    <text evidence="2">Belongs to the SNF2/RAD54 helicase family.</text>
</comment>
<dbReference type="PROSITE" id="PS51194">
    <property type="entry name" value="HELICASE_CTER"/>
    <property type="match status" value="1"/>
</dbReference>
<feature type="compositionally biased region" description="Low complexity" evidence="9">
    <location>
        <begin position="170"/>
        <end position="191"/>
    </location>
</feature>
<dbReference type="InterPro" id="IPR044574">
    <property type="entry name" value="ARIP4-like"/>
</dbReference>
<evidence type="ECO:0000313" key="13">
    <source>
        <dbReference type="Proteomes" id="UP000008141"/>
    </source>
</evidence>
<dbReference type="PANTHER" id="PTHR45797:SF1">
    <property type="entry name" value="HELICASE ARIP4"/>
    <property type="match status" value="1"/>
</dbReference>
<evidence type="ECO:0000256" key="2">
    <source>
        <dbReference type="ARBA" id="ARBA00007025"/>
    </source>
</evidence>
<feature type="compositionally biased region" description="Low complexity" evidence="9">
    <location>
        <begin position="115"/>
        <end position="126"/>
    </location>
</feature>
<accession>E1ZLX0</accession>
<feature type="region of interest" description="Disordered" evidence="9">
    <location>
        <begin position="2230"/>
        <end position="2254"/>
    </location>
</feature>
<keyword evidence="4" id="KW-0378">Hydrolase</keyword>
<comment type="subcellular location">
    <subcellularLocation>
        <location evidence="1">Nucleus</location>
    </subcellularLocation>
</comment>
<feature type="region of interest" description="Disordered" evidence="9">
    <location>
        <begin position="386"/>
        <end position="428"/>
    </location>
</feature>
<dbReference type="InterPro" id="IPR014001">
    <property type="entry name" value="Helicase_ATP-bd"/>
</dbReference>
<feature type="compositionally biased region" description="Acidic residues" evidence="9">
    <location>
        <begin position="663"/>
        <end position="680"/>
    </location>
</feature>
<dbReference type="eggNOG" id="KOG1015">
    <property type="taxonomic scope" value="Eukaryota"/>
</dbReference>
<feature type="region of interest" description="Disordered" evidence="9">
    <location>
        <begin position="53"/>
        <end position="73"/>
    </location>
</feature>
<dbReference type="EMBL" id="GL433852">
    <property type="protein sequence ID" value="EFN53209.1"/>
    <property type="molecule type" value="Genomic_DNA"/>
</dbReference>
<feature type="compositionally biased region" description="Low complexity" evidence="9">
    <location>
        <begin position="2181"/>
        <end position="2190"/>
    </location>
</feature>
<dbReference type="InterPro" id="IPR001650">
    <property type="entry name" value="Helicase_C-like"/>
</dbReference>
<evidence type="ECO:0000313" key="12">
    <source>
        <dbReference type="EMBL" id="EFN53209.1"/>
    </source>
</evidence>
<feature type="compositionally biased region" description="Low complexity" evidence="9">
    <location>
        <begin position="2396"/>
        <end position="2423"/>
    </location>
</feature>
<feature type="region of interest" description="Disordered" evidence="9">
    <location>
        <begin position="1287"/>
        <end position="1311"/>
    </location>
</feature>
<dbReference type="Gene3D" id="3.40.50.300">
    <property type="entry name" value="P-loop containing nucleotide triphosphate hydrolases"/>
    <property type="match status" value="1"/>
</dbReference>
<feature type="region of interest" description="Disordered" evidence="9">
    <location>
        <begin position="1788"/>
        <end position="1818"/>
    </location>
</feature>
<dbReference type="PANTHER" id="PTHR45797">
    <property type="entry name" value="RAD54-LIKE"/>
    <property type="match status" value="1"/>
</dbReference>
<evidence type="ECO:0000256" key="7">
    <source>
        <dbReference type="ARBA" id="ARBA00023125"/>
    </source>
</evidence>
<dbReference type="GO" id="GO:0005524">
    <property type="term" value="F:ATP binding"/>
    <property type="evidence" value="ECO:0007669"/>
    <property type="project" value="UniProtKB-KW"/>
</dbReference>
<evidence type="ECO:0000259" key="10">
    <source>
        <dbReference type="PROSITE" id="PS51192"/>
    </source>
</evidence>
<keyword evidence="6" id="KW-0067">ATP-binding</keyword>
<dbReference type="KEGG" id="cvr:CHLNCDRAFT_137064"/>
<feature type="domain" description="Helicase C-terminal" evidence="11">
    <location>
        <begin position="1888"/>
        <end position="2057"/>
    </location>
</feature>
<gene>
    <name evidence="12" type="ORF">CHLNCDRAFT_137064</name>
</gene>
<dbReference type="Gene3D" id="3.40.50.10810">
    <property type="entry name" value="Tandem AAA-ATPase domain"/>
    <property type="match status" value="2"/>
</dbReference>
<dbReference type="Proteomes" id="UP000008141">
    <property type="component" value="Unassembled WGS sequence"/>
</dbReference>
<dbReference type="InterPro" id="IPR027417">
    <property type="entry name" value="P-loop_NTPase"/>
</dbReference>
<dbReference type="SMART" id="SM00490">
    <property type="entry name" value="HELICc"/>
    <property type="match status" value="1"/>
</dbReference>
<feature type="compositionally biased region" description="Low complexity" evidence="9">
    <location>
        <begin position="645"/>
        <end position="659"/>
    </location>
</feature>
<feature type="compositionally biased region" description="Low complexity" evidence="9">
    <location>
        <begin position="2332"/>
        <end position="2345"/>
    </location>
</feature>
<feature type="region of interest" description="Disordered" evidence="9">
    <location>
        <begin position="250"/>
        <end position="283"/>
    </location>
</feature>
<dbReference type="Pfam" id="PF00176">
    <property type="entry name" value="SNF2-rel_dom"/>
    <property type="match status" value="1"/>
</dbReference>
<evidence type="ECO:0000256" key="1">
    <source>
        <dbReference type="ARBA" id="ARBA00004123"/>
    </source>
</evidence>
<evidence type="ECO:0000256" key="4">
    <source>
        <dbReference type="ARBA" id="ARBA00022801"/>
    </source>
</evidence>
<dbReference type="GO" id="GO:0003677">
    <property type="term" value="F:DNA binding"/>
    <property type="evidence" value="ECO:0007669"/>
    <property type="project" value="UniProtKB-KW"/>
</dbReference>
<dbReference type="InterPro" id="IPR049730">
    <property type="entry name" value="SNF2/RAD54-like_C"/>
</dbReference>
<feature type="region of interest" description="Disordered" evidence="9">
    <location>
        <begin position="2169"/>
        <end position="2190"/>
    </location>
</feature>
<evidence type="ECO:0000256" key="6">
    <source>
        <dbReference type="ARBA" id="ARBA00022840"/>
    </source>
</evidence>
<dbReference type="GO" id="GO:0004386">
    <property type="term" value="F:helicase activity"/>
    <property type="evidence" value="ECO:0007669"/>
    <property type="project" value="UniProtKB-KW"/>
</dbReference>
<feature type="region of interest" description="Disordered" evidence="9">
    <location>
        <begin position="1514"/>
        <end position="1555"/>
    </location>
</feature>
<dbReference type="GO" id="GO:0005634">
    <property type="term" value="C:nucleus"/>
    <property type="evidence" value="ECO:0007669"/>
    <property type="project" value="UniProtKB-SubCell"/>
</dbReference>
<dbReference type="InterPro" id="IPR038718">
    <property type="entry name" value="SNF2-like_sf"/>
</dbReference>
<feature type="compositionally biased region" description="Low complexity" evidence="9">
    <location>
        <begin position="2484"/>
        <end position="2516"/>
    </location>
</feature>
<dbReference type="RefSeq" id="XP_005845311.1">
    <property type="nucleotide sequence ID" value="XM_005845249.1"/>
</dbReference>
<feature type="compositionally biased region" description="Low complexity" evidence="9">
    <location>
        <begin position="1529"/>
        <end position="1555"/>
    </location>
</feature>
<feature type="compositionally biased region" description="Gly residues" evidence="9">
    <location>
        <begin position="832"/>
        <end position="843"/>
    </location>
</feature>
<feature type="domain" description="Helicase ATP-binding" evidence="10">
    <location>
        <begin position="1404"/>
        <end position="1626"/>
    </location>
</feature>